<dbReference type="Gene3D" id="3.60.21.10">
    <property type="match status" value="1"/>
</dbReference>
<dbReference type="SUPFAM" id="SSF56300">
    <property type="entry name" value="Metallo-dependent phosphatases"/>
    <property type="match status" value="1"/>
</dbReference>
<reference evidence="7" key="1">
    <citation type="submission" date="2022-12" db="EMBL/GenBank/DDBJ databases">
        <authorList>
            <person name="Wang J."/>
        </authorList>
    </citation>
    <scope>NUCLEOTIDE SEQUENCE</scope>
    <source>
        <strain evidence="7">HY-45-18</strain>
    </source>
</reference>
<protein>
    <submittedName>
        <fullName evidence="7">Metallophosphoesterase</fullName>
    </submittedName>
</protein>
<dbReference type="InterPro" id="IPR029052">
    <property type="entry name" value="Metallo-depent_PP-like"/>
</dbReference>
<evidence type="ECO:0000313" key="7">
    <source>
        <dbReference type="EMBL" id="MCY6483373.1"/>
    </source>
</evidence>
<keyword evidence="1" id="KW-1003">Cell membrane</keyword>
<dbReference type="RefSeq" id="WP_268039625.1">
    <property type="nucleotide sequence ID" value="NZ_JAPQER010000001.1"/>
</dbReference>
<dbReference type="InterPro" id="IPR004843">
    <property type="entry name" value="Calcineurin-like_PHP"/>
</dbReference>
<evidence type="ECO:0000256" key="5">
    <source>
        <dbReference type="ARBA" id="ARBA00023211"/>
    </source>
</evidence>
<keyword evidence="2" id="KW-0997">Cell inner membrane</keyword>
<keyword evidence="5" id="KW-0464">Manganese</keyword>
<feature type="domain" description="Calcineurin-like phosphoesterase" evidence="6">
    <location>
        <begin position="24"/>
        <end position="231"/>
    </location>
</feature>
<evidence type="ECO:0000256" key="2">
    <source>
        <dbReference type="ARBA" id="ARBA00022519"/>
    </source>
</evidence>
<dbReference type="Pfam" id="PF00149">
    <property type="entry name" value="Metallophos"/>
    <property type="match status" value="1"/>
</dbReference>
<evidence type="ECO:0000256" key="4">
    <source>
        <dbReference type="ARBA" id="ARBA00023136"/>
    </source>
</evidence>
<evidence type="ECO:0000313" key="8">
    <source>
        <dbReference type="Proteomes" id="UP001078443"/>
    </source>
</evidence>
<evidence type="ECO:0000256" key="1">
    <source>
        <dbReference type="ARBA" id="ARBA00022475"/>
    </source>
</evidence>
<proteinExistence type="predicted"/>
<keyword evidence="4" id="KW-0472">Membrane</keyword>
<evidence type="ECO:0000259" key="6">
    <source>
        <dbReference type="Pfam" id="PF00149"/>
    </source>
</evidence>
<comment type="caution">
    <text evidence="7">The sequence shown here is derived from an EMBL/GenBank/DDBJ whole genome shotgun (WGS) entry which is preliminary data.</text>
</comment>
<keyword evidence="3" id="KW-0479">Metal-binding</keyword>
<accession>A0ABT4CWJ4</accession>
<gene>
    <name evidence="7" type="ORF">OW763_03250</name>
</gene>
<organism evidence="7 8">
    <name type="scientific">Clostridium aestuarii</name>
    <dbReference type="NCBI Taxonomy" id="338193"/>
    <lineage>
        <taxon>Bacteria</taxon>
        <taxon>Bacillati</taxon>
        <taxon>Bacillota</taxon>
        <taxon>Clostridia</taxon>
        <taxon>Eubacteriales</taxon>
        <taxon>Clostridiaceae</taxon>
        <taxon>Clostridium</taxon>
    </lineage>
</organism>
<keyword evidence="8" id="KW-1185">Reference proteome</keyword>
<dbReference type="Proteomes" id="UP001078443">
    <property type="component" value="Unassembled WGS sequence"/>
</dbReference>
<dbReference type="InterPro" id="IPR043461">
    <property type="entry name" value="LpxH-like"/>
</dbReference>
<evidence type="ECO:0000256" key="3">
    <source>
        <dbReference type="ARBA" id="ARBA00022723"/>
    </source>
</evidence>
<dbReference type="EMBL" id="JAPQER010000001">
    <property type="protein sequence ID" value="MCY6483373.1"/>
    <property type="molecule type" value="Genomic_DNA"/>
</dbReference>
<name>A0ABT4CWJ4_9CLOT</name>
<dbReference type="PANTHER" id="PTHR34990">
    <property type="entry name" value="UDP-2,3-DIACYLGLUCOSAMINE HYDROLASE-RELATED"/>
    <property type="match status" value="1"/>
</dbReference>
<dbReference type="PANTHER" id="PTHR34990:SF2">
    <property type="entry name" value="BLL8164 PROTEIN"/>
    <property type="match status" value="1"/>
</dbReference>
<sequence length="296" mass="35353">MSTFKRLTQVFKSSKEIVIDDSAKIVLISDCHRGNSSWADNFAHNRNVFYAALKYYYNNDFIYIELGDGDELWENRKFFDIKEAHSDVFKLMRKFYIKKRLYMIWGNHDVVKKSKKFVRKNLYYYNESKKKYESLFENIEVHEGIILRYKGTENKIFAVHGHQGDFINDTFWWLSRFLIRYIWRPLELYFGFKDPTSASKNYKRKKITERKIIKWIKANNQMVIAGHTHRPMFPEPGQTPYFNDGSCVHPHCITGIEIVNDKIMLVEWSIKTKDDGTLYIDRDIIEGPLKLQGFFN</sequence>